<reference evidence="10" key="1">
    <citation type="submission" date="2017-02" db="EMBL/GenBank/DDBJ databases">
        <authorList>
            <person name="Varghese N."/>
            <person name="Submissions S."/>
        </authorList>
    </citation>
    <scope>NUCLEOTIDE SEQUENCE [LARGE SCALE GENOMIC DNA]</scope>
    <source>
        <strain evidence="10">ATCC 27094</strain>
    </source>
</reference>
<evidence type="ECO:0000313" key="9">
    <source>
        <dbReference type="EMBL" id="SKA15656.1"/>
    </source>
</evidence>
<keyword evidence="6 7" id="KW-0472">Membrane</keyword>
<feature type="transmembrane region" description="Helical" evidence="7">
    <location>
        <begin position="80"/>
        <end position="102"/>
    </location>
</feature>
<evidence type="ECO:0000313" key="10">
    <source>
        <dbReference type="Proteomes" id="UP000190092"/>
    </source>
</evidence>
<feature type="transmembrane region" description="Helical" evidence="7">
    <location>
        <begin position="20"/>
        <end position="37"/>
    </location>
</feature>
<dbReference type="CDD" id="cd06261">
    <property type="entry name" value="TM_PBP2"/>
    <property type="match status" value="1"/>
</dbReference>
<dbReference type="PANTHER" id="PTHR30043:SF1">
    <property type="entry name" value="ABC TRANSPORT SYSTEM PERMEASE PROTEIN P69"/>
    <property type="match status" value="1"/>
</dbReference>
<dbReference type="RefSeq" id="WP_085935510.1">
    <property type="nucleotide sequence ID" value="NZ_FUWJ01000005.1"/>
</dbReference>
<keyword evidence="4 7" id="KW-0812">Transmembrane</keyword>
<comment type="similarity">
    <text evidence="7">Belongs to the binding-protein-dependent transport system permease family.</text>
</comment>
<dbReference type="Proteomes" id="UP000190092">
    <property type="component" value="Unassembled WGS sequence"/>
</dbReference>
<dbReference type="EMBL" id="FUWJ01000005">
    <property type="protein sequence ID" value="SKA15656.1"/>
    <property type="molecule type" value="Genomic_DNA"/>
</dbReference>
<keyword evidence="10" id="KW-1185">Reference proteome</keyword>
<comment type="subcellular location">
    <subcellularLocation>
        <location evidence="1 7">Cell membrane</location>
        <topology evidence="1 7">Multi-pass membrane protein</topology>
    </subcellularLocation>
</comment>
<dbReference type="Pfam" id="PF00528">
    <property type="entry name" value="BPD_transp_1"/>
    <property type="match status" value="1"/>
</dbReference>
<evidence type="ECO:0000256" key="7">
    <source>
        <dbReference type="RuleBase" id="RU363032"/>
    </source>
</evidence>
<gene>
    <name evidence="9" type="ORF">SAMN02745126_03823</name>
</gene>
<evidence type="ECO:0000256" key="5">
    <source>
        <dbReference type="ARBA" id="ARBA00022989"/>
    </source>
</evidence>
<keyword evidence="3" id="KW-1003">Cell membrane</keyword>
<evidence type="ECO:0000256" key="2">
    <source>
        <dbReference type="ARBA" id="ARBA00022448"/>
    </source>
</evidence>
<dbReference type="PROSITE" id="PS50928">
    <property type="entry name" value="ABC_TM1"/>
    <property type="match status" value="1"/>
</dbReference>
<dbReference type="Gene3D" id="1.10.3720.10">
    <property type="entry name" value="MetI-like"/>
    <property type="match status" value="1"/>
</dbReference>
<feature type="domain" description="ABC transmembrane type-1" evidence="8">
    <location>
        <begin position="76"/>
        <end position="259"/>
    </location>
</feature>
<proteinExistence type="inferred from homology"/>
<evidence type="ECO:0000256" key="3">
    <source>
        <dbReference type="ARBA" id="ARBA00022475"/>
    </source>
</evidence>
<protein>
    <submittedName>
        <fullName evidence="9">Phosphonate transport system permease protein</fullName>
    </submittedName>
</protein>
<feature type="transmembrane region" description="Helical" evidence="7">
    <location>
        <begin position="128"/>
        <end position="151"/>
    </location>
</feature>
<evidence type="ECO:0000259" key="8">
    <source>
        <dbReference type="PROSITE" id="PS50928"/>
    </source>
</evidence>
<feature type="transmembrane region" description="Helical" evidence="7">
    <location>
        <begin position="241"/>
        <end position="262"/>
    </location>
</feature>
<accession>A0A1T4RIN4</accession>
<dbReference type="OrthoDB" id="7820570at2"/>
<dbReference type="InterPro" id="IPR035906">
    <property type="entry name" value="MetI-like_sf"/>
</dbReference>
<dbReference type="SUPFAM" id="SSF161098">
    <property type="entry name" value="MetI-like"/>
    <property type="match status" value="1"/>
</dbReference>
<dbReference type="AlphaFoldDB" id="A0A1T4RIN4"/>
<sequence>MISPRRYEEPAVRLLDRSSLTRNTLLVCCVAVLVVFWRESHVDFGKLAQGMPRVAGWLGQMLPPDTRDLPEVLAAAFETLAMATIGTLFALVAAVPLSLLAARNISPHPIVYQIARGILNLSRGTETLVFALIFTAAIGFGPFTGVLAIAFHMTGAIGKMLADVIEPADRGPLEAAALSGASRLKVLRYALLPDIMPNFIAVALYMWEFSVRTSTVLGIVGAGGIGQTLKNTIDLLDFPKMVTVLAIILLMVGAIDVISDFLRRRILQDRASNARPAPLRVGDGEIGRV</sequence>
<evidence type="ECO:0000256" key="1">
    <source>
        <dbReference type="ARBA" id="ARBA00004651"/>
    </source>
</evidence>
<dbReference type="InterPro" id="IPR005769">
    <property type="entry name" value="PhnE/PtxC"/>
</dbReference>
<dbReference type="NCBIfam" id="TIGR01097">
    <property type="entry name" value="PhnE"/>
    <property type="match status" value="1"/>
</dbReference>
<evidence type="ECO:0000256" key="4">
    <source>
        <dbReference type="ARBA" id="ARBA00022692"/>
    </source>
</evidence>
<evidence type="ECO:0000256" key="6">
    <source>
        <dbReference type="ARBA" id="ARBA00023136"/>
    </source>
</evidence>
<dbReference type="STRING" id="225324.SAMN02745126_03823"/>
<dbReference type="GO" id="GO:0005886">
    <property type="term" value="C:plasma membrane"/>
    <property type="evidence" value="ECO:0007669"/>
    <property type="project" value="UniProtKB-SubCell"/>
</dbReference>
<name>A0A1T4RIN4_9HYPH</name>
<keyword evidence="5 7" id="KW-1133">Transmembrane helix</keyword>
<dbReference type="InterPro" id="IPR000515">
    <property type="entry name" value="MetI-like"/>
</dbReference>
<dbReference type="GO" id="GO:0015416">
    <property type="term" value="F:ABC-type phosphonate transporter activity"/>
    <property type="evidence" value="ECO:0007669"/>
    <property type="project" value="InterPro"/>
</dbReference>
<keyword evidence="2 7" id="KW-0813">Transport</keyword>
<organism evidence="9 10">
    <name type="scientific">Enhydrobacter aerosaccus</name>
    <dbReference type="NCBI Taxonomy" id="225324"/>
    <lineage>
        <taxon>Bacteria</taxon>
        <taxon>Pseudomonadati</taxon>
        <taxon>Pseudomonadota</taxon>
        <taxon>Alphaproteobacteria</taxon>
        <taxon>Hyphomicrobiales</taxon>
        <taxon>Enhydrobacter</taxon>
    </lineage>
</organism>
<dbReference type="PANTHER" id="PTHR30043">
    <property type="entry name" value="PHOSPHONATES TRANSPORT SYSTEM PERMEASE PROTEIN"/>
    <property type="match status" value="1"/>
</dbReference>